<dbReference type="Pfam" id="PF00697">
    <property type="entry name" value="PRAI"/>
    <property type="match status" value="1"/>
</dbReference>
<dbReference type="EC" id="5.3.1.24" evidence="3 9"/>
<reference evidence="11 12" key="1">
    <citation type="journal article" date="2015" name="Genome Announc.">
        <title>Complete Genome Sequence of Polypropylene Glycol- and Polyethylene Glycol-Degrading Sphingopyxis macrogoltabida Strain EY-1.</title>
        <authorList>
            <person name="Ohtsubo Y."/>
            <person name="Nagata Y."/>
            <person name="Numata M."/>
            <person name="Tsuchikane K."/>
            <person name="Hosoyama A."/>
            <person name="Yamazoe A."/>
            <person name="Tsuda M."/>
            <person name="Fujita N."/>
            <person name="Kawai F."/>
        </authorList>
    </citation>
    <scope>NUCLEOTIDE SEQUENCE [LARGE SCALE GENOMIC DNA]</scope>
    <source>
        <strain evidence="11 12">EY-1</strain>
    </source>
</reference>
<evidence type="ECO:0000256" key="1">
    <source>
        <dbReference type="ARBA" id="ARBA00001164"/>
    </source>
</evidence>
<evidence type="ECO:0000313" key="11">
    <source>
        <dbReference type="EMBL" id="ALH80458.1"/>
    </source>
</evidence>
<gene>
    <name evidence="9" type="primary">trpF</name>
    <name evidence="11" type="ORF">AN936_08775</name>
</gene>
<dbReference type="SUPFAM" id="SSF51366">
    <property type="entry name" value="Ribulose-phoshate binding barrel"/>
    <property type="match status" value="1"/>
</dbReference>
<evidence type="ECO:0000256" key="7">
    <source>
        <dbReference type="ARBA" id="ARBA00023141"/>
    </source>
</evidence>
<dbReference type="KEGG" id="smag:AN936_08775"/>
<dbReference type="InterPro" id="IPR011060">
    <property type="entry name" value="RibuloseP-bd_barrel"/>
</dbReference>
<feature type="domain" description="N-(5'phosphoribosyl) anthranilate isomerase (PRAI)" evidence="10">
    <location>
        <begin position="5"/>
        <end position="205"/>
    </location>
</feature>
<comment type="similarity">
    <text evidence="9">Belongs to the TrpF family.</text>
</comment>
<dbReference type="InterPro" id="IPR044643">
    <property type="entry name" value="TrpF_fam"/>
</dbReference>
<comment type="catalytic activity">
    <reaction evidence="1 9">
        <text>N-(5-phospho-beta-D-ribosyl)anthranilate = 1-(2-carboxyphenylamino)-1-deoxy-D-ribulose 5-phosphate</text>
        <dbReference type="Rhea" id="RHEA:21540"/>
        <dbReference type="ChEBI" id="CHEBI:18277"/>
        <dbReference type="ChEBI" id="CHEBI:58613"/>
        <dbReference type="EC" id="5.3.1.24"/>
    </reaction>
</comment>
<evidence type="ECO:0000256" key="6">
    <source>
        <dbReference type="ARBA" id="ARBA00022822"/>
    </source>
</evidence>
<dbReference type="PATRIC" id="fig|33050.5.peg.1824"/>
<evidence type="ECO:0000256" key="8">
    <source>
        <dbReference type="ARBA" id="ARBA00023235"/>
    </source>
</evidence>
<proteinExistence type="inferred from homology"/>
<evidence type="ECO:0000259" key="10">
    <source>
        <dbReference type="Pfam" id="PF00697"/>
    </source>
</evidence>
<dbReference type="PANTHER" id="PTHR42894">
    <property type="entry name" value="N-(5'-PHOSPHORIBOSYL)ANTHRANILATE ISOMERASE"/>
    <property type="match status" value="1"/>
</dbReference>
<keyword evidence="7 9" id="KW-0057">Aromatic amino acid biosynthesis</keyword>
<keyword evidence="6 9" id="KW-0822">Tryptophan biosynthesis</keyword>
<name>A0A0N9V870_SPHMC</name>
<dbReference type="UniPathway" id="UPA00035">
    <property type="reaction ID" value="UER00042"/>
</dbReference>
<dbReference type="Gene3D" id="3.20.20.70">
    <property type="entry name" value="Aldolase class I"/>
    <property type="match status" value="1"/>
</dbReference>
<evidence type="ECO:0000256" key="3">
    <source>
        <dbReference type="ARBA" id="ARBA00012572"/>
    </source>
</evidence>
<dbReference type="Proteomes" id="UP000058074">
    <property type="component" value="Chromosome"/>
</dbReference>
<dbReference type="PANTHER" id="PTHR42894:SF1">
    <property type="entry name" value="N-(5'-PHOSPHORIBOSYL)ANTHRANILATE ISOMERASE"/>
    <property type="match status" value="1"/>
</dbReference>
<dbReference type="GO" id="GO:0004640">
    <property type="term" value="F:phosphoribosylanthranilate isomerase activity"/>
    <property type="evidence" value="ECO:0007669"/>
    <property type="project" value="UniProtKB-UniRule"/>
</dbReference>
<dbReference type="GO" id="GO:0000162">
    <property type="term" value="P:L-tryptophan biosynthetic process"/>
    <property type="evidence" value="ECO:0007669"/>
    <property type="project" value="UniProtKB-UniRule"/>
</dbReference>
<keyword evidence="8 9" id="KW-0413">Isomerase</keyword>
<dbReference type="OrthoDB" id="9796196at2"/>
<accession>A0A0N9V870</accession>
<evidence type="ECO:0000256" key="2">
    <source>
        <dbReference type="ARBA" id="ARBA00004664"/>
    </source>
</evidence>
<dbReference type="HAMAP" id="MF_00135">
    <property type="entry name" value="PRAI"/>
    <property type="match status" value="1"/>
</dbReference>
<sequence length="209" mass="22239">MPPLVKICGLKTPEDVDAAIRFGATHIGLNLYEPSPRYVDLKTAAELRKRAEGRVKVALLLVNASPLATTEALGKIRPDIVQFHGTETPEWVATVNRSIPAEVWKAVGLKDAGTLERIRQYEGAVDRILFDAPAQAMPGGTGTRFDWSLLVNHRHSIDWGIAGGLTPANVAEALAATGAPLVDVSSGVESAPGVKDMDKIAAFLKAAGR</sequence>
<protein>
    <recommendedName>
        <fullName evidence="4 9">N-(5'-phosphoribosyl)anthranilate isomerase</fullName>
        <shortName evidence="9">PRAI</shortName>
        <ecNumber evidence="3 9">5.3.1.24</ecNumber>
    </recommendedName>
</protein>
<evidence type="ECO:0000256" key="5">
    <source>
        <dbReference type="ARBA" id="ARBA00022605"/>
    </source>
</evidence>
<dbReference type="InterPro" id="IPR001240">
    <property type="entry name" value="PRAI_dom"/>
</dbReference>
<evidence type="ECO:0000256" key="4">
    <source>
        <dbReference type="ARBA" id="ARBA00022272"/>
    </source>
</evidence>
<evidence type="ECO:0000313" key="12">
    <source>
        <dbReference type="Proteomes" id="UP000058074"/>
    </source>
</evidence>
<dbReference type="InterPro" id="IPR013785">
    <property type="entry name" value="Aldolase_TIM"/>
</dbReference>
<keyword evidence="5 9" id="KW-0028">Amino-acid biosynthesis</keyword>
<dbReference type="AlphaFoldDB" id="A0A0N9V870"/>
<organism evidence="11 12">
    <name type="scientific">Sphingopyxis macrogoltabida</name>
    <name type="common">Sphingomonas macrogoltabidus</name>
    <dbReference type="NCBI Taxonomy" id="33050"/>
    <lineage>
        <taxon>Bacteria</taxon>
        <taxon>Pseudomonadati</taxon>
        <taxon>Pseudomonadota</taxon>
        <taxon>Alphaproteobacteria</taxon>
        <taxon>Sphingomonadales</taxon>
        <taxon>Sphingomonadaceae</taxon>
        <taxon>Sphingopyxis</taxon>
    </lineage>
</organism>
<evidence type="ECO:0000256" key="9">
    <source>
        <dbReference type="HAMAP-Rule" id="MF_00135"/>
    </source>
</evidence>
<comment type="pathway">
    <text evidence="2 9">Amino-acid biosynthesis; L-tryptophan biosynthesis; L-tryptophan from chorismate: step 3/5.</text>
</comment>
<dbReference type="NCBIfam" id="NF002295">
    <property type="entry name" value="PRK01222.1-1"/>
    <property type="match status" value="1"/>
</dbReference>
<dbReference type="RefSeq" id="WP_054590172.1">
    <property type="nucleotide sequence ID" value="NZ_CP012700.1"/>
</dbReference>
<dbReference type="EMBL" id="CP012700">
    <property type="protein sequence ID" value="ALH80458.1"/>
    <property type="molecule type" value="Genomic_DNA"/>
</dbReference>
<dbReference type="CDD" id="cd00405">
    <property type="entry name" value="PRAI"/>
    <property type="match status" value="1"/>
</dbReference>